<dbReference type="FunFam" id="1.10.10.10:FF:000586">
    <property type="entry name" value="Uncharacterized protein, isoform B"/>
    <property type="match status" value="1"/>
</dbReference>
<dbReference type="SUPFAM" id="SSF46785">
    <property type="entry name" value="Winged helix' DNA-binding domain"/>
    <property type="match status" value="1"/>
</dbReference>
<dbReference type="PANTHER" id="PTHR11849">
    <property type="entry name" value="ETS"/>
    <property type="match status" value="1"/>
</dbReference>
<feature type="compositionally biased region" description="Low complexity" evidence="4">
    <location>
        <begin position="245"/>
        <end position="261"/>
    </location>
</feature>
<dbReference type="PROSITE" id="PS50061">
    <property type="entry name" value="ETS_DOMAIN_3"/>
    <property type="match status" value="1"/>
</dbReference>
<dbReference type="PROSITE" id="PS51433">
    <property type="entry name" value="PNT"/>
    <property type="match status" value="1"/>
</dbReference>
<evidence type="ECO:0000256" key="1">
    <source>
        <dbReference type="ARBA" id="ARBA00005562"/>
    </source>
</evidence>
<comment type="subcellular location">
    <subcellularLocation>
        <location evidence="3">Nucleus</location>
    </subcellularLocation>
</comment>
<dbReference type="InterPro" id="IPR013761">
    <property type="entry name" value="SAM/pointed_sf"/>
</dbReference>
<dbReference type="FunFam" id="1.10.150.50:FF:000014">
    <property type="entry name" value="Protein c-ets-1 isoform 1"/>
    <property type="match status" value="1"/>
</dbReference>
<dbReference type="Proteomes" id="UP001153712">
    <property type="component" value="Chromosome 3"/>
</dbReference>
<dbReference type="SMART" id="SM00413">
    <property type="entry name" value="ETS"/>
    <property type="match status" value="1"/>
</dbReference>
<sequence length="603" mass="68040">MVMELFDNSFEYDLEDEDFYESPPLKKTSQKKVTFSEHFKKHLRHSDDGEYLTPFSIMKQEILDESDEDQPPKALGSIQKVPSISDLSDPEASLDIPTQVPPLTPGTNKTMAEALKASFASWEKEQIRLNITKDPRQWSENHVAHWLHWAAKEFSLDCIPLNQFRMKGKDICSMGKDAFAARAPAFVGDILWEHLELLQKDIEKERALNNLYEPICVPDMTYIDYSQAPPPALPPPGEDRKPIVTNSPQTPSNATSPTNNNFVNEGVYGQLRSPACPPPSDDLREDGSPPPGVPPSSYLQQLQRNPSYHHVKDGYKGTCPPGSDSSGGNFVAIDHNLPALSNEDGPPLFQAHFAPDEHEYQALDTHQQQYLDNSPEFYANHILEQKYTPHNYVKNYVRNTGGRFNDGYSDSYGAPYDAAPFQTVPSGPEQWGGHNHELSLGHHPHTHPAFLSGGMTRDQLNAMQDTKPMIQNGMITGYPGNPAAGGPCFTGSGPIQLWQFLLELLTDKSCQAFISWTGDGWEFKLTDPDEVARRWGIRKNKPKMNYEKLSRGLRYYYDKNIIHKTAGKRYVYRFVCDLQTLLGYTPEELHAMVDLKPEKKDDD</sequence>
<reference evidence="7" key="1">
    <citation type="submission" date="2022-01" db="EMBL/GenBank/DDBJ databases">
        <authorList>
            <person name="King R."/>
        </authorList>
    </citation>
    <scope>NUCLEOTIDE SEQUENCE</scope>
</reference>
<dbReference type="InterPro" id="IPR003118">
    <property type="entry name" value="Pointed_dom"/>
</dbReference>
<dbReference type="SUPFAM" id="SSF47769">
    <property type="entry name" value="SAM/Pointed domain"/>
    <property type="match status" value="1"/>
</dbReference>
<evidence type="ECO:0000256" key="2">
    <source>
        <dbReference type="ARBA" id="ARBA00023125"/>
    </source>
</evidence>
<evidence type="ECO:0000313" key="8">
    <source>
        <dbReference type="Proteomes" id="UP001153712"/>
    </source>
</evidence>
<dbReference type="GO" id="GO:0043565">
    <property type="term" value="F:sequence-specific DNA binding"/>
    <property type="evidence" value="ECO:0007669"/>
    <property type="project" value="InterPro"/>
</dbReference>
<organism evidence="7 8">
    <name type="scientific">Phyllotreta striolata</name>
    <name type="common">Striped flea beetle</name>
    <name type="synonym">Crioceris striolata</name>
    <dbReference type="NCBI Taxonomy" id="444603"/>
    <lineage>
        <taxon>Eukaryota</taxon>
        <taxon>Metazoa</taxon>
        <taxon>Ecdysozoa</taxon>
        <taxon>Arthropoda</taxon>
        <taxon>Hexapoda</taxon>
        <taxon>Insecta</taxon>
        <taxon>Pterygota</taxon>
        <taxon>Neoptera</taxon>
        <taxon>Endopterygota</taxon>
        <taxon>Coleoptera</taxon>
        <taxon>Polyphaga</taxon>
        <taxon>Cucujiformia</taxon>
        <taxon>Chrysomeloidea</taxon>
        <taxon>Chrysomelidae</taxon>
        <taxon>Galerucinae</taxon>
        <taxon>Alticini</taxon>
        <taxon>Phyllotreta</taxon>
    </lineage>
</organism>
<evidence type="ECO:0000259" key="6">
    <source>
        <dbReference type="PROSITE" id="PS51433"/>
    </source>
</evidence>
<dbReference type="PROSITE" id="PS00345">
    <property type="entry name" value="ETS_DOMAIN_1"/>
    <property type="match status" value="1"/>
</dbReference>
<gene>
    <name evidence="7" type="ORF">PHYEVI_LOCUS6839</name>
</gene>
<comment type="similarity">
    <text evidence="1 3">Belongs to the ETS family.</text>
</comment>
<dbReference type="GO" id="GO:0000981">
    <property type="term" value="F:DNA-binding transcription factor activity, RNA polymerase II-specific"/>
    <property type="evidence" value="ECO:0007669"/>
    <property type="project" value="TreeGrafter"/>
</dbReference>
<evidence type="ECO:0000259" key="5">
    <source>
        <dbReference type="PROSITE" id="PS50061"/>
    </source>
</evidence>
<feature type="region of interest" description="Disordered" evidence="4">
    <location>
        <begin position="65"/>
        <end position="108"/>
    </location>
</feature>
<dbReference type="PROSITE" id="PS00346">
    <property type="entry name" value="ETS_DOMAIN_2"/>
    <property type="match status" value="1"/>
</dbReference>
<dbReference type="AlphaFoldDB" id="A0A9P0DUR4"/>
<proteinExistence type="inferred from homology"/>
<dbReference type="GO" id="GO:0030154">
    <property type="term" value="P:cell differentiation"/>
    <property type="evidence" value="ECO:0007669"/>
    <property type="project" value="TreeGrafter"/>
</dbReference>
<protein>
    <recommendedName>
        <fullName evidence="9">ETS-like protein pointed</fullName>
    </recommendedName>
</protein>
<dbReference type="Pfam" id="PF02198">
    <property type="entry name" value="SAM_PNT"/>
    <property type="match status" value="1"/>
</dbReference>
<dbReference type="Pfam" id="PF00178">
    <property type="entry name" value="Ets"/>
    <property type="match status" value="1"/>
</dbReference>
<dbReference type="EMBL" id="OU900096">
    <property type="protein sequence ID" value="CAH1182056.1"/>
    <property type="molecule type" value="Genomic_DNA"/>
</dbReference>
<feature type="region of interest" description="Disordered" evidence="4">
    <location>
        <begin position="226"/>
        <end position="300"/>
    </location>
</feature>
<dbReference type="CDD" id="cd08533">
    <property type="entry name" value="SAM_PNT-ETS-1_2"/>
    <property type="match status" value="1"/>
</dbReference>
<keyword evidence="3" id="KW-0539">Nucleus</keyword>
<dbReference type="Gene3D" id="1.10.150.50">
    <property type="entry name" value="Transcription Factor, Ets-1"/>
    <property type="match status" value="1"/>
</dbReference>
<dbReference type="PRINTS" id="PR00454">
    <property type="entry name" value="ETSDOMAIN"/>
</dbReference>
<dbReference type="Gene3D" id="1.10.10.10">
    <property type="entry name" value="Winged helix-like DNA-binding domain superfamily/Winged helix DNA-binding domain"/>
    <property type="match status" value="1"/>
</dbReference>
<keyword evidence="2 3" id="KW-0238">DNA-binding</keyword>
<evidence type="ECO:0000256" key="4">
    <source>
        <dbReference type="SAM" id="MobiDB-lite"/>
    </source>
</evidence>
<accession>A0A9P0DUR4</accession>
<dbReference type="InterPro" id="IPR036388">
    <property type="entry name" value="WH-like_DNA-bd_sf"/>
</dbReference>
<keyword evidence="8" id="KW-1185">Reference proteome</keyword>
<dbReference type="InterPro" id="IPR000418">
    <property type="entry name" value="Ets_dom"/>
</dbReference>
<evidence type="ECO:0000256" key="3">
    <source>
        <dbReference type="RuleBase" id="RU004019"/>
    </source>
</evidence>
<evidence type="ECO:0008006" key="9">
    <source>
        <dbReference type="Google" id="ProtNLM"/>
    </source>
</evidence>
<dbReference type="GO" id="GO:0005634">
    <property type="term" value="C:nucleus"/>
    <property type="evidence" value="ECO:0007669"/>
    <property type="project" value="UniProtKB-SubCell"/>
</dbReference>
<feature type="domain" description="PNT" evidence="6">
    <location>
        <begin position="117"/>
        <end position="202"/>
    </location>
</feature>
<feature type="domain" description="ETS" evidence="5">
    <location>
        <begin position="495"/>
        <end position="575"/>
    </location>
</feature>
<dbReference type="InterPro" id="IPR046328">
    <property type="entry name" value="ETS_fam"/>
</dbReference>
<dbReference type="PANTHER" id="PTHR11849:SF289">
    <property type="entry name" value="ETS-LIKE PROTEIN POINTED"/>
    <property type="match status" value="1"/>
</dbReference>
<dbReference type="SMART" id="SM00251">
    <property type="entry name" value="SAM_PNT"/>
    <property type="match status" value="1"/>
</dbReference>
<dbReference type="InterPro" id="IPR036390">
    <property type="entry name" value="WH_DNA-bd_sf"/>
</dbReference>
<name>A0A9P0DUR4_PHYSR</name>
<dbReference type="OrthoDB" id="10067219at2759"/>
<evidence type="ECO:0000313" key="7">
    <source>
        <dbReference type="EMBL" id="CAH1182056.1"/>
    </source>
</evidence>